<dbReference type="InterPro" id="IPR029044">
    <property type="entry name" value="Nucleotide-diphossugar_trans"/>
</dbReference>
<evidence type="ECO:0000259" key="11">
    <source>
        <dbReference type="Pfam" id="PF22640"/>
    </source>
</evidence>
<dbReference type="GO" id="GO:0009298">
    <property type="term" value="P:GDP-mannose biosynthetic process"/>
    <property type="evidence" value="ECO:0007669"/>
    <property type="project" value="TreeGrafter"/>
</dbReference>
<evidence type="ECO:0000256" key="7">
    <source>
        <dbReference type="ARBA" id="ARBA00047343"/>
    </source>
</evidence>
<evidence type="ECO:0000313" key="12">
    <source>
        <dbReference type="EMBL" id="GEM83169.1"/>
    </source>
</evidence>
<dbReference type="EC" id="2.7.7.13" evidence="2"/>
<dbReference type="CDD" id="cd02509">
    <property type="entry name" value="GDP-M1P_Guanylyltransferase"/>
    <property type="match status" value="1"/>
</dbReference>
<keyword evidence="6" id="KW-0342">GTP-binding</keyword>
<sequence>MVAVILSGGAGTRLWPVSREQYPKPFMKLPDGQSLLQKAFLRAARVGAQRVLTVTGLEYYYSTASEYEALGMPEVQTSFVVEPLRRNTAPAIAMAALWVAEHNPDEVMLVLSADHLILREEAFAQAVTQAQAIAQEGYLVTFGIQPTYPATNFGYIEQGLPLQDGAYRVARFVEKPDQQTAEAYLQTGRFFWNAGIFCFKATTYLQALEHLQPDMYKAALDCWQGSEKGEVTYLDANLFKQVPSESVDYAVMEKAAQVAVVPADLGWSDLGSWDAAALMVPPDAAGNRVFGEAVLLETTNTFVQTEDRVVAVIGASDLVIVDTRDALLVARRDKVQDVKKVVEQLTHSKHDTVRRHRTIRRPWGSYLTLEETSGFKIRRVVVKPGQALSNHLHHHRSEHWTVLRGTAQVWLDGRAQMLRQGESVSALAGVAHQLINPGLLDLVLIEVQTGEYLGEDDVKRLESHI</sequence>
<comment type="caution">
    <text evidence="12">The sequence shown here is derived from an EMBL/GenBank/DDBJ whole genome shotgun (WGS) entry which is preliminary data.</text>
</comment>
<dbReference type="InterPro" id="IPR011051">
    <property type="entry name" value="RmlC_Cupin_sf"/>
</dbReference>
<evidence type="ECO:0000259" key="10">
    <source>
        <dbReference type="Pfam" id="PF01050"/>
    </source>
</evidence>
<feature type="domain" description="Mannose-6-phosphate isomerase type II C-terminal" evidence="10">
    <location>
        <begin position="350"/>
        <end position="462"/>
    </location>
</feature>
<dbReference type="Proteomes" id="UP000321197">
    <property type="component" value="Unassembled WGS sequence"/>
</dbReference>
<evidence type="ECO:0000256" key="2">
    <source>
        <dbReference type="ARBA" id="ARBA00012387"/>
    </source>
</evidence>
<dbReference type="InterPro" id="IPR051161">
    <property type="entry name" value="Mannose-6P_isomerase_type2"/>
</dbReference>
<dbReference type="FunFam" id="3.90.550.10:FF:000046">
    <property type="entry name" value="Mannose-1-phosphate guanylyltransferase (GDP)"/>
    <property type="match status" value="1"/>
</dbReference>
<feature type="domain" description="Nucleotidyl transferase" evidence="9">
    <location>
        <begin position="3"/>
        <end position="275"/>
    </location>
</feature>
<dbReference type="InterPro" id="IPR001538">
    <property type="entry name" value="Man6P_isomerase-2_C"/>
</dbReference>
<dbReference type="AlphaFoldDB" id="A0A511R0M6"/>
<dbReference type="InterPro" id="IPR049577">
    <property type="entry name" value="GMPP_N"/>
</dbReference>
<evidence type="ECO:0000256" key="5">
    <source>
        <dbReference type="ARBA" id="ARBA00022741"/>
    </source>
</evidence>
<dbReference type="PANTHER" id="PTHR46390">
    <property type="entry name" value="MANNOSE-1-PHOSPHATE GUANYLYLTRANSFERASE"/>
    <property type="match status" value="1"/>
</dbReference>
<dbReference type="GO" id="GO:0016853">
    <property type="term" value="F:isomerase activity"/>
    <property type="evidence" value="ECO:0007669"/>
    <property type="project" value="UniProtKB-KW"/>
</dbReference>
<dbReference type="EMBL" id="BJXL01000034">
    <property type="protein sequence ID" value="GEM83169.1"/>
    <property type="molecule type" value="Genomic_DNA"/>
</dbReference>
<feature type="domain" description="MannoseP isomerase/GMP-like beta-helix" evidence="11">
    <location>
        <begin position="291"/>
        <end position="345"/>
    </location>
</feature>
<gene>
    <name evidence="12" type="ORF">MHY01S_13350</name>
</gene>
<dbReference type="InterPro" id="IPR054566">
    <property type="entry name" value="ManC/GMP-like_b-helix"/>
</dbReference>
<dbReference type="Pfam" id="PF01050">
    <property type="entry name" value="MannoseP_isomer"/>
    <property type="match status" value="1"/>
</dbReference>
<proteinExistence type="inferred from homology"/>
<dbReference type="InterPro" id="IPR005835">
    <property type="entry name" value="NTP_transferase_dom"/>
</dbReference>
<dbReference type="Gene3D" id="2.60.120.10">
    <property type="entry name" value="Jelly Rolls"/>
    <property type="match status" value="1"/>
</dbReference>
<dbReference type="SUPFAM" id="SSF51182">
    <property type="entry name" value="RmlC-like cupins"/>
    <property type="match status" value="1"/>
</dbReference>
<dbReference type="InterPro" id="IPR014710">
    <property type="entry name" value="RmlC-like_jellyroll"/>
</dbReference>
<evidence type="ECO:0000256" key="6">
    <source>
        <dbReference type="ARBA" id="ARBA00023134"/>
    </source>
</evidence>
<evidence type="ECO:0000256" key="1">
    <source>
        <dbReference type="ARBA" id="ARBA00006115"/>
    </source>
</evidence>
<dbReference type="Gene3D" id="3.90.550.10">
    <property type="entry name" value="Spore Coat Polysaccharide Biosynthesis Protein SpsA, Chain A"/>
    <property type="match status" value="1"/>
</dbReference>
<dbReference type="RefSeq" id="WP_119341425.1">
    <property type="nucleotide sequence ID" value="NZ_BJXL01000034.1"/>
</dbReference>
<keyword evidence="12" id="KW-0413">Isomerase</keyword>
<evidence type="ECO:0000259" key="9">
    <source>
        <dbReference type="Pfam" id="PF00483"/>
    </source>
</evidence>
<dbReference type="GO" id="GO:0005525">
    <property type="term" value="F:GTP binding"/>
    <property type="evidence" value="ECO:0007669"/>
    <property type="project" value="UniProtKB-KW"/>
</dbReference>
<organism evidence="12 13">
    <name type="scientific">Meiothermus hypogaeus NBRC 106114</name>
    <dbReference type="NCBI Taxonomy" id="1227553"/>
    <lineage>
        <taxon>Bacteria</taxon>
        <taxon>Thermotogati</taxon>
        <taxon>Deinococcota</taxon>
        <taxon>Deinococci</taxon>
        <taxon>Thermales</taxon>
        <taxon>Thermaceae</taxon>
        <taxon>Meiothermus</taxon>
    </lineage>
</organism>
<evidence type="ECO:0000313" key="13">
    <source>
        <dbReference type="Proteomes" id="UP000321197"/>
    </source>
</evidence>
<dbReference type="PANTHER" id="PTHR46390:SF1">
    <property type="entry name" value="MANNOSE-1-PHOSPHATE GUANYLYLTRANSFERASE"/>
    <property type="match status" value="1"/>
</dbReference>
<protein>
    <recommendedName>
        <fullName evidence="2">mannose-1-phosphate guanylyltransferase</fullName>
        <ecNumber evidence="2">2.7.7.13</ecNumber>
    </recommendedName>
</protein>
<comment type="catalytic activity">
    <reaction evidence="7">
        <text>alpha-D-mannose 1-phosphate + GTP + H(+) = GDP-alpha-D-mannose + diphosphate</text>
        <dbReference type="Rhea" id="RHEA:15229"/>
        <dbReference type="ChEBI" id="CHEBI:15378"/>
        <dbReference type="ChEBI" id="CHEBI:33019"/>
        <dbReference type="ChEBI" id="CHEBI:37565"/>
        <dbReference type="ChEBI" id="CHEBI:57527"/>
        <dbReference type="ChEBI" id="CHEBI:58409"/>
        <dbReference type="EC" id="2.7.7.13"/>
    </reaction>
</comment>
<accession>A0A511R0M6</accession>
<reference evidence="12 13" key="1">
    <citation type="submission" date="2019-07" db="EMBL/GenBank/DDBJ databases">
        <title>Whole genome shotgun sequence of Meiothermus hypogaeus NBRC 106114.</title>
        <authorList>
            <person name="Hosoyama A."/>
            <person name="Uohara A."/>
            <person name="Ohji S."/>
            <person name="Ichikawa N."/>
        </authorList>
    </citation>
    <scope>NUCLEOTIDE SEQUENCE [LARGE SCALE GENOMIC DNA]</scope>
    <source>
        <strain evidence="12 13">NBRC 106114</strain>
    </source>
</reference>
<dbReference type="GO" id="GO:0004475">
    <property type="term" value="F:mannose-1-phosphate guanylyltransferase (GTP) activity"/>
    <property type="evidence" value="ECO:0007669"/>
    <property type="project" value="UniProtKB-EC"/>
</dbReference>
<evidence type="ECO:0000256" key="3">
    <source>
        <dbReference type="ARBA" id="ARBA00022679"/>
    </source>
</evidence>
<evidence type="ECO:0000256" key="4">
    <source>
        <dbReference type="ARBA" id="ARBA00022695"/>
    </source>
</evidence>
<dbReference type="Pfam" id="PF00483">
    <property type="entry name" value="NTP_transferase"/>
    <property type="match status" value="1"/>
</dbReference>
<dbReference type="SUPFAM" id="SSF53448">
    <property type="entry name" value="Nucleotide-diphospho-sugar transferases"/>
    <property type="match status" value="1"/>
</dbReference>
<dbReference type="NCBIfam" id="TIGR01479">
    <property type="entry name" value="GMP_PMI"/>
    <property type="match status" value="1"/>
</dbReference>
<evidence type="ECO:0000256" key="8">
    <source>
        <dbReference type="RuleBase" id="RU004190"/>
    </source>
</evidence>
<name>A0A511R0M6_9DEIN</name>
<comment type="similarity">
    <text evidence="1 8">Belongs to the mannose-6-phosphate isomerase type 2 family.</text>
</comment>
<keyword evidence="4 12" id="KW-0548">Nucleotidyltransferase</keyword>
<keyword evidence="3 12" id="KW-0808">Transferase</keyword>
<keyword evidence="5" id="KW-0547">Nucleotide-binding</keyword>
<dbReference type="InterPro" id="IPR006375">
    <property type="entry name" value="Man1P_GuaTrfase/Man6P_Isoase"/>
</dbReference>
<dbReference type="OrthoDB" id="9806359at2"/>
<dbReference type="Pfam" id="PF22640">
    <property type="entry name" value="ManC_GMP_beta-helix"/>
    <property type="match status" value="1"/>
</dbReference>
<dbReference type="GO" id="GO:0000271">
    <property type="term" value="P:polysaccharide biosynthetic process"/>
    <property type="evidence" value="ECO:0007669"/>
    <property type="project" value="InterPro"/>
</dbReference>
<dbReference type="CDD" id="cd02213">
    <property type="entry name" value="cupin_PMI_typeII_C"/>
    <property type="match status" value="1"/>
</dbReference>